<feature type="region of interest" description="Disordered" evidence="1">
    <location>
        <begin position="1"/>
        <end position="24"/>
    </location>
</feature>
<proteinExistence type="predicted"/>
<dbReference type="EMBL" id="BGZK01001583">
    <property type="protein sequence ID" value="GBP82728.1"/>
    <property type="molecule type" value="Genomic_DNA"/>
</dbReference>
<name>A0A4C1Z355_EUMVA</name>
<evidence type="ECO:0000313" key="2">
    <source>
        <dbReference type="EMBL" id="GBP82728.1"/>
    </source>
</evidence>
<protein>
    <submittedName>
        <fullName evidence="2">Uncharacterized protein</fullName>
    </submittedName>
</protein>
<dbReference type="Proteomes" id="UP000299102">
    <property type="component" value="Unassembled WGS sequence"/>
</dbReference>
<keyword evidence="3" id="KW-1185">Reference proteome</keyword>
<sequence>MRRLKGGSRTRRTSVDRSSRSACDRPPRWWGISVVKIYDPSASSATAHTDARRSGGLRGPLAVPALRHRPRPPAPTAPALKKKSTLSRLLATAGLTRVGIFMENNMKTRRRTGLSFEGRCLVYVYWITVARTFVGARARVCALVGVCVCVHECACARCVSLRACVCACVCV</sequence>
<accession>A0A4C1Z355</accession>
<evidence type="ECO:0000313" key="3">
    <source>
        <dbReference type="Proteomes" id="UP000299102"/>
    </source>
</evidence>
<comment type="caution">
    <text evidence="2">The sequence shown here is derived from an EMBL/GenBank/DDBJ whole genome shotgun (WGS) entry which is preliminary data.</text>
</comment>
<feature type="compositionally biased region" description="Basic residues" evidence="1">
    <location>
        <begin position="1"/>
        <end position="12"/>
    </location>
</feature>
<reference evidence="2 3" key="1">
    <citation type="journal article" date="2019" name="Commun. Biol.">
        <title>The bagworm genome reveals a unique fibroin gene that provides high tensile strength.</title>
        <authorList>
            <person name="Kono N."/>
            <person name="Nakamura H."/>
            <person name="Ohtoshi R."/>
            <person name="Tomita M."/>
            <person name="Numata K."/>
            <person name="Arakawa K."/>
        </authorList>
    </citation>
    <scope>NUCLEOTIDE SEQUENCE [LARGE SCALE GENOMIC DNA]</scope>
</reference>
<feature type="region of interest" description="Disordered" evidence="1">
    <location>
        <begin position="45"/>
        <end position="79"/>
    </location>
</feature>
<evidence type="ECO:0000256" key="1">
    <source>
        <dbReference type="SAM" id="MobiDB-lite"/>
    </source>
</evidence>
<dbReference type="AlphaFoldDB" id="A0A4C1Z355"/>
<feature type="compositionally biased region" description="Basic and acidic residues" evidence="1">
    <location>
        <begin position="13"/>
        <end position="24"/>
    </location>
</feature>
<organism evidence="2 3">
    <name type="scientific">Eumeta variegata</name>
    <name type="common">Bagworm moth</name>
    <name type="synonym">Eumeta japonica</name>
    <dbReference type="NCBI Taxonomy" id="151549"/>
    <lineage>
        <taxon>Eukaryota</taxon>
        <taxon>Metazoa</taxon>
        <taxon>Ecdysozoa</taxon>
        <taxon>Arthropoda</taxon>
        <taxon>Hexapoda</taxon>
        <taxon>Insecta</taxon>
        <taxon>Pterygota</taxon>
        <taxon>Neoptera</taxon>
        <taxon>Endopterygota</taxon>
        <taxon>Lepidoptera</taxon>
        <taxon>Glossata</taxon>
        <taxon>Ditrysia</taxon>
        <taxon>Tineoidea</taxon>
        <taxon>Psychidae</taxon>
        <taxon>Oiketicinae</taxon>
        <taxon>Eumeta</taxon>
    </lineage>
</organism>
<gene>
    <name evidence="2" type="ORF">EVAR_89154_1</name>
</gene>